<dbReference type="EMBL" id="CP001629">
    <property type="protein sequence ID" value="ACU90772.1"/>
    <property type="molecule type" value="Genomic_DNA"/>
</dbReference>
<dbReference type="PRINTS" id="PR01727">
    <property type="entry name" value="DNABINDINGHU"/>
</dbReference>
<evidence type="ECO:0000256" key="5">
    <source>
        <dbReference type="SAM" id="MobiDB-lite"/>
    </source>
</evidence>
<evidence type="ECO:0000256" key="2">
    <source>
        <dbReference type="ARBA" id="ARBA00023067"/>
    </source>
</evidence>
<sequence>MTKQKKNELTEEVGVEEDEKNGTYGNAELPVAHTSQTTHSSPQKAFYAVIREALAKGQGISLPGLGSFSVMLHAARMGRNPRTGETIAIPARRRIHFKTCKGLRELLNP</sequence>
<dbReference type="GO" id="GO:0030527">
    <property type="term" value="F:structural constituent of chromatin"/>
    <property type="evidence" value="ECO:0007669"/>
    <property type="project" value="InterPro"/>
</dbReference>
<dbReference type="GO" id="GO:0030261">
    <property type="term" value="P:chromosome condensation"/>
    <property type="evidence" value="ECO:0007669"/>
    <property type="project" value="UniProtKB-KW"/>
</dbReference>
<dbReference type="InterPro" id="IPR010992">
    <property type="entry name" value="IHF-like_DNA-bd_dom_sf"/>
</dbReference>
<evidence type="ECO:0000256" key="3">
    <source>
        <dbReference type="ARBA" id="ARBA00023125"/>
    </source>
</evidence>
<feature type="region of interest" description="Disordered" evidence="5">
    <location>
        <begin position="1"/>
        <end position="41"/>
    </location>
</feature>
<comment type="similarity">
    <text evidence="1 4">Belongs to the bacterial histone-like protein family.</text>
</comment>
<protein>
    <submittedName>
        <fullName evidence="6">Histone family protein DNA-binding protein</fullName>
    </submittedName>
</protein>
<name>C7LTK6_DESBD</name>
<dbReference type="Pfam" id="PF00216">
    <property type="entry name" value="Bac_DNA_binding"/>
    <property type="match status" value="1"/>
</dbReference>
<dbReference type="KEGG" id="dba:Dbac_2696"/>
<gene>
    <name evidence="6" type="ordered locus">Dbac_2696</name>
</gene>
<evidence type="ECO:0000256" key="1">
    <source>
        <dbReference type="ARBA" id="ARBA00010529"/>
    </source>
</evidence>
<dbReference type="HOGENOM" id="CLU_2179570_0_0_7"/>
<dbReference type="InterPro" id="IPR000119">
    <property type="entry name" value="Hist_DNA-bd"/>
</dbReference>
<dbReference type="STRING" id="525897.Dbac_2696"/>
<dbReference type="Gene3D" id="4.10.520.10">
    <property type="entry name" value="IHF-like DNA-binding proteins"/>
    <property type="match status" value="1"/>
</dbReference>
<dbReference type="AlphaFoldDB" id="C7LTK6"/>
<keyword evidence="3 6" id="KW-0238">DNA-binding</keyword>
<organism evidence="6 7">
    <name type="scientific">Desulfomicrobium baculatum (strain DSM 4028 / VKM B-1378 / X)</name>
    <name type="common">Desulfovibrio baculatus</name>
    <dbReference type="NCBI Taxonomy" id="525897"/>
    <lineage>
        <taxon>Bacteria</taxon>
        <taxon>Pseudomonadati</taxon>
        <taxon>Thermodesulfobacteriota</taxon>
        <taxon>Desulfovibrionia</taxon>
        <taxon>Desulfovibrionales</taxon>
        <taxon>Desulfomicrobiaceae</taxon>
        <taxon>Desulfomicrobium</taxon>
    </lineage>
</organism>
<evidence type="ECO:0000313" key="6">
    <source>
        <dbReference type="EMBL" id="ACU90772.1"/>
    </source>
</evidence>
<dbReference type="PANTHER" id="PTHR33175">
    <property type="entry name" value="DNA-BINDING PROTEIN HU"/>
    <property type="match status" value="1"/>
</dbReference>
<dbReference type="PANTHER" id="PTHR33175:SF3">
    <property type="entry name" value="DNA-BINDING PROTEIN HU-BETA"/>
    <property type="match status" value="1"/>
</dbReference>
<reference evidence="6 7" key="1">
    <citation type="journal article" date="2009" name="Stand. Genomic Sci.">
        <title>Complete genome sequence of Desulfomicrobium baculatum type strain (X).</title>
        <authorList>
            <person name="Copeland A."/>
            <person name="Spring S."/>
            <person name="Goker M."/>
            <person name="Schneider S."/>
            <person name="Lapidus A."/>
            <person name="Del Rio T.G."/>
            <person name="Tice H."/>
            <person name="Cheng J.F."/>
            <person name="Chen F."/>
            <person name="Nolan M."/>
            <person name="Bruce D."/>
            <person name="Goodwin L."/>
            <person name="Pitluck S."/>
            <person name="Ivanova N."/>
            <person name="Mavrommatis K."/>
            <person name="Ovchinnikova G."/>
            <person name="Pati A."/>
            <person name="Chen A."/>
            <person name="Palaniappan K."/>
            <person name="Land M."/>
            <person name="Hauser L."/>
            <person name="Chang Y.J."/>
            <person name="Jeffries C.C."/>
            <person name="Meincke L."/>
            <person name="Sims D."/>
            <person name="Brettin T."/>
            <person name="Detter J.C."/>
            <person name="Han C."/>
            <person name="Chain P."/>
            <person name="Bristow J."/>
            <person name="Eisen J.A."/>
            <person name="Markowitz V."/>
            <person name="Hugenholtz P."/>
            <person name="Kyrpides N.C."/>
            <person name="Klenk H.P."/>
            <person name="Lucas S."/>
        </authorList>
    </citation>
    <scope>NUCLEOTIDE SEQUENCE [LARGE SCALE GENOMIC DNA]</scope>
    <source>
        <strain evidence="7">DSM 4028 / VKM B-1378 / X</strain>
    </source>
</reference>
<evidence type="ECO:0000313" key="7">
    <source>
        <dbReference type="Proteomes" id="UP000002216"/>
    </source>
</evidence>
<dbReference type="OrthoDB" id="5457887at2"/>
<evidence type="ECO:0000256" key="4">
    <source>
        <dbReference type="RuleBase" id="RU003939"/>
    </source>
</evidence>
<dbReference type="SMART" id="SM00411">
    <property type="entry name" value="BHL"/>
    <property type="match status" value="1"/>
</dbReference>
<keyword evidence="2" id="KW-0226">DNA condensation</keyword>
<dbReference type="GO" id="GO:0003677">
    <property type="term" value="F:DNA binding"/>
    <property type="evidence" value="ECO:0007669"/>
    <property type="project" value="UniProtKB-KW"/>
</dbReference>
<proteinExistence type="inferred from homology"/>
<dbReference type="SUPFAM" id="SSF47729">
    <property type="entry name" value="IHF-like DNA-binding proteins"/>
    <property type="match status" value="1"/>
</dbReference>
<dbReference type="eggNOG" id="COG0776">
    <property type="taxonomic scope" value="Bacteria"/>
</dbReference>
<accession>C7LTK6</accession>
<feature type="compositionally biased region" description="Acidic residues" evidence="5">
    <location>
        <begin position="10"/>
        <end position="19"/>
    </location>
</feature>
<keyword evidence="7" id="KW-1185">Reference proteome</keyword>
<dbReference type="RefSeq" id="WP_015774861.1">
    <property type="nucleotide sequence ID" value="NC_013173.1"/>
</dbReference>
<dbReference type="Proteomes" id="UP000002216">
    <property type="component" value="Chromosome"/>
</dbReference>